<dbReference type="Pfam" id="PF14681">
    <property type="entry name" value="UPRTase"/>
    <property type="match status" value="1"/>
</dbReference>
<dbReference type="EMBL" id="JAIWQS010000009">
    <property type="protein sequence ID" value="KAJ8756218.1"/>
    <property type="molecule type" value="Genomic_DNA"/>
</dbReference>
<dbReference type="InterPro" id="IPR029057">
    <property type="entry name" value="PRTase-like"/>
</dbReference>
<protein>
    <recommendedName>
        <fullName evidence="1">Phosphoribosyltransferase domain-containing protein</fullName>
    </recommendedName>
</protein>
<feature type="domain" description="Phosphoribosyltransferase" evidence="1">
    <location>
        <begin position="1"/>
        <end position="116"/>
    </location>
</feature>
<proteinExistence type="predicted"/>
<keyword evidence="3" id="KW-1185">Reference proteome</keyword>
<name>A0AAV8SW22_9ROSI</name>
<accession>A0AAV8SW22</accession>
<comment type="caution">
    <text evidence="2">The sequence shown here is derived from an EMBL/GenBank/DDBJ whole genome shotgun (WGS) entry which is preliminary data.</text>
</comment>
<dbReference type="Proteomes" id="UP001159364">
    <property type="component" value="Linkage Group LG09"/>
</dbReference>
<dbReference type="InterPro" id="IPR000836">
    <property type="entry name" value="PRTase_dom"/>
</dbReference>
<dbReference type="AlphaFoldDB" id="A0AAV8SW22"/>
<sequence>MENALRACCKGIKIGKILIHGEGNNGRQLIYEKLPADISSRQVSLLDPVLASGNSAVKPISLLLNKGVPECNIIFLNLIAAPQGIHVVCKKLPKLKIVTSDIDEMLDKDARVIPKLKLYMNYNLS</sequence>
<reference evidence="2 3" key="1">
    <citation type="submission" date="2021-09" db="EMBL/GenBank/DDBJ databases">
        <title>Genomic insights and catalytic innovation underlie evolution of tropane alkaloids biosynthesis.</title>
        <authorList>
            <person name="Wang Y.-J."/>
            <person name="Tian T."/>
            <person name="Huang J.-P."/>
            <person name="Huang S.-X."/>
        </authorList>
    </citation>
    <scope>NUCLEOTIDE SEQUENCE [LARGE SCALE GENOMIC DNA]</scope>
    <source>
        <strain evidence="2">KIB-2018</strain>
        <tissue evidence="2">Leaf</tissue>
    </source>
</reference>
<dbReference type="Gene3D" id="3.40.50.2020">
    <property type="match status" value="1"/>
</dbReference>
<organism evidence="2 3">
    <name type="scientific">Erythroxylum novogranatense</name>
    <dbReference type="NCBI Taxonomy" id="1862640"/>
    <lineage>
        <taxon>Eukaryota</taxon>
        <taxon>Viridiplantae</taxon>
        <taxon>Streptophyta</taxon>
        <taxon>Embryophyta</taxon>
        <taxon>Tracheophyta</taxon>
        <taxon>Spermatophyta</taxon>
        <taxon>Magnoliopsida</taxon>
        <taxon>eudicotyledons</taxon>
        <taxon>Gunneridae</taxon>
        <taxon>Pentapetalae</taxon>
        <taxon>rosids</taxon>
        <taxon>fabids</taxon>
        <taxon>Malpighiales</taxon>
        <taxon>Erythroxylaceae</taxon>
        <taxon>Erythroxylum</taxon>
    </lineage>
</organism>
<evidence type="ECO:0000313" key="2">
    <source>
        <dbReference type="EMBL" id="KAJ8756218.1"/>
    </source>
</evidence>
<dbReference type="SUPFAM" id="SSF53271">
    <property type="entry name" value="PRTase-like"/>
    <property type="match status" value="1"/>
</dbReference>
<gene>
    <name evidence="2" type="ORF">K2173_024765</name>
</gene>
<dbReference type="CDD" id="cd06223">
    <property type="entry name" value="PRTases_typeI"/>
    <property type="match status" value="1"/>
</dbReference>
<evidence type="ECO:0000313" key="3">
    <source>
        <dbReference type="Proteomes" id="UP001159364"/>
    </source>
</evidence>
<evidence type="ECO:0000259" key="1">
    <source>
        <dbReference type="Pfam" id="PF14681"/>
    </source>
</evidence>